<dbReference type="OMA" id="HECSAPN"/>
<evidence type="ECO:0000313" key="14">
    <source>
        <dbReference type="Proteomes" id="UP001142055"/>
    </source>
</evidence>
<proteinExistence type="predicted"/>
<accession>A0A9Q0MA57</accession>
<keyword evidence="9" id="KW-0408">Iron</keyword>
<keyword evidence="7" id="KW-0249">Electron transport</keyword>
<keyword evidence="3" id="KW-0813">Transport</keyword>
<reference evidence="13" key="1">
    <citation type="submission" date="2022-12" db="EMBL/GenBank/DDBJ databases">
        <title>Genome assemblies of Blomia tropicalis.</title>
        <authorList>
            <person name="Cui Y."/>
        </authorList>
    </citation>
    <scope>NUCLEOTIDE SEQUENCE</scope>
    <source>
        <tissue evidence="13">Adult mites</tissue>
    </source>
</reference>
<dbReference type="InterPro" id="IPR006593">
    <property type="entry name" value="Cyt_b561/ferric_Rdtase_TM"/>
</dbReference>
<evidence type="ECO:0000256" key="5">
    <source>
        <dbReference type="ARBA" id="ARBA00022692"/>
    </source>
</evidence>
<dbReference type="EMBL" id="JAPWDV010000001">
    <property type="protein sequence ID" value="KAJ6221789.1"/>
    <property type="molecule type" value="Genomic_DNA"/>
</dbReference>
<keyword evidence="8 11" id="KW-1133">Transmembrane helix</keyword>
<evidence type="ECO:0000256" key="8">
    <source>
        <dbReference type="ARBA" id="ARBA00022989"/>
    </source>
</evidence>
<evidence type="ECO:0000259" key="12">
    <source>
        <dbReference type="PROSITE" id="PS50939"/>
    </source>
</evidence>
<dbReference type="Gene3D" id="1.20.120.1770">
    <property type="match status" value="1"/>
</dbReference>
<keyword evidence="10 11" id="KW-0472">Membrane</keyword>
<dbReference type="Proteomes" id="UP001142055">
    <property type="component" value="Chromosome 1"/>
</dbReference>
<evidence type="ECO:0000256" key="9">
    <source>
        <dbReference type="ARBA" id="ARBA00023004"/>
    </source>
</evidence>
<evidence type="ECO:0000256" key="1">
    <source>
        <dbReference type="ARBA" id="ARBA00001970"/>
    </source>
</evidence>
<dbReference type="PROSITE" id="PS50939">
    <property type="entry name" value="CYTOCHROME_B561"/>
    <property type="match status" value="1"/>
</dbReference>
<evidence type="ECO:0000256" key="7">
    <source>
        <dbReference type="ARBA" id="ARBA00022982"/>
    </source>
</evidence>
<keyword evidence="14" id="KW-1185">Reference proteome</keyword>
<dbReference type="AlphaFoldDB" id="A0A9Q0MA57"/>
<evidence type="ECO:0000256" key="4">
    <source>
        <dbReference type="ARBA" id="ARBA00022617"/>
    </source>
</evidence>
<dbReference type="GO" id="GO:0046872">
    <property type="term" value="F:metal ion binding"/>
    <property type="evidence" value="ECO:0007669"/>
    <property type="project" value="UniProtKB-KW"/>
</dbReference>
<dbReference type="PANTHER" id="PTHR10106">
    <property type="entry name" value="CYTOCHROME B561-RELATED"/>
    <property type="match status" value="1"/>
</dbReference>
<organism evidence="13 14">
    <name type="scientific">Blomia tropicalis</name>
    <name type="common">Mite</name>
    <dbReference type="NCBI Taxonomy" id="40697"/>
    <lineage>
        <taxon>Eukaryota</taxon>
        <taxon>Metazoa</taxon>
        <taxon>Ecdysozoa</taxon>
        <taxon>Arthropoda</taxon>
        <taxon>Chelicerata</taxon>
        <taxon>Arachnida</taxon>
        <taxon>Acari</taxon>
        <taxon>Acariformes</taxon>
        <taxon>Sarcoptiformes</taxon>
        <taxon>Astigmata</taxon>
        <taxon>Glycyphagoidea</taxon>
        <taxon>Echimyopodidae</taxon>
        <taxon>Blomia</taxon>
    </lineage>
</organism>
<comment type="subcellular location">
    <subcellularLocation>
        <location evidence="2">Membrane</location>
        <topology evidence="2">Multi-pass membrane protein</topology>
    </subcellularLocation>
</comment>
<sequence length="178" mass="20319">MVSILIYRTFRFKLKRKLKWAHAAINLASIIFISFGLAAAIYYHEKVNIAHFYSLHSWLGLLAIILFVSQYIVGFVTYLYPGVSLRTRVRVMHIHRFAGMGIFILACGTIFTGLNEKAIFSLKKYSDYPAAGLLINLVAILLIAYASLVLYLVTRPDWIRIPLSELHPNGNEQIQMKK</sequence>
<feature type="transmembrane region" description="Helical" evidence="11">
    <location>
        <begin position="134"/>
        <end position="153"/>
    </location>
</feature>
<keyword evidence="5 11" id="KW-0812">Transmembrane</keyword>
<evidence type="ECO:0000256" key="3">
    <source>
        <dbReference type="ARBA" id="ARBA00022448"/>
    </source>
</evidence>
<gene>
    <name evidence="13" type="ORF">RDWZM_000334</name>
</gene>
<dbReference type="GO" id="GO:0016491">
    <property type="term" value="F:oxidoreductase activity"/>
    <property type="evidence" value="ECO:0007669"/>
    <property type="project" value="InterPro"/>
</dbReference>
<dbReference type="GO" id="GO:0016020">
    <property type="term" value="C:membrane"/>
    <property type="evidence" value="ECO:0007669"/>
    <property type="project" value="UniProtKB-SubCell"/>
</dbReference>
<evidence type="ECO:0000313" key="13">
    <source>
        <dbReference type="EMBL" id="KAJ6221789.1"/>
    </source>
</evidence>
<evidence type="ECO:0000256" key="6">
    <source>
        <dbReference type="ARBA" id="ARBA00022723"/>
    </source>
</evidence>
<evidence type="ECO:0000256" key="10">
    <source>
        <dbReference type="ARBA" id="ARBA00023136"/>
    </source>
</evidence>
<evidence type="ECO:0000256" key="2">
    <source>
        <dbReference type="ARBA" id="ARBA00004141"/>
    </source>
</evidence>
<evidence type="ECO:0000256" key="11">
    <source>
        <dbReference type="SAM" id="Phobius"/>
    </source>
</evidence>
<protein>
    <recommendedName>
        <fullName evidence="12">Cytochrome b561 domain-containing protein</fullName>
    </recommendedName>
</protein>
<comment type="cofactor">
    <cofactor evidence="1">
        <name>heme b</name>
        <dbReference type="ChEBI" id="CHEBI:60344"/>
    </cofactor>
</comment>
<dbReference type="SMART" id="SM00665">
    <property type="entry name" value="B561"/>
    <property type="match status" value="1"/>
</dbReference>
<dbReference type="InterPro" id="IPR043205">
    <property type="entry name" value="CYB561/CYBRD1-like"/>
</dbReference>
<keyword evidence="4" id="KW-0349">Heme</keyword>
<dbReference type="Pfam" id="PF03188">
    <property type="entry name" value="Cytochrom_B561"/>
    <property type="match status" value="1"/>
</dbReference>
<feature type="transmembrane region" description="Helical" evidence="11">
    <location>
        <begin position="55"/>
        <end position="81"/>
    </location>
</feature>
<dbReference type="PANTHER" id="PTHR10106:SF0">
    <property type="entry name" value="LD36721P"/>
    <property type="match status" value="1"/>
</dbReference>
<comment type="caution">
    <text evidence="13">The sequence shown here is derived from an EMBL/GenBank/DDBJ whole genome shotgun (WGS) entry which is preliminary data.</text>
</comment>
<feature type="transmembrane region" description="Helical" evidence="11">
    <location>
        <begin position="93"/>
        <end position="114"/>
    </location>
</feature>
<feature type="transmembrane region" description="Helical" evidence="11">
    <location>
        <begin position="20"/>
        <end position="43"/>
    </location>
</feature>
<name>A0A9Q0MA57_BLOTA</name>
<keyword evidence="6" id="KW-0479">Metal-binding</keyword>
<feature type="domain" description="Cytochrome b561" evidence="12">
    <location>
        <begin position="1"/>
        <end position="154"/>
    </location>
</feature>